<organism evidence="7 8">
    <name type="scientific">Aspergillus keveii</name>
    <dbReference type="NCBI Taxonomy" id="714993"/>
    <lineage>
        <taxon>Eukaryota</taxon>
        <taxon>Fungi</taxon>
        <taxon>Dikarya</taxon>
        <taxon>Ascomycota</taxon>
        <taxon>Pezizomycotina</taxon>
        <taxon>Eurotiomycetes</taxon>
        <taxon>Eurotiomycetidae</taxon>
        <taxon>Eurotiales</taxon>
        <taxon>Aspergillaceae</taxon>
        <taxon>Aspergillus</taxon>
        <taxon>Aspergillus subgen. Nidulantes</taxon>
    </lineage>
</organism>
<dbReference type="InterPro" id="IPR001128">
    <property type="entry name" value="Cyt_P450"/>
</dbReference>
<dbReference type="Pfam" id="PF00067">
    <property type="entry name" value="p450"/>
    <property type="match status" value="1"/>
</dbReference>
<dbReference type="PRINTS" id="PR00463">
    <property type="entry name" value="EP450I"/>
</dbReference>
<keyword evidence="6" id="KW-0349">Heme</keyword>
<evidence type="ECO:0000256" key="5">
    <source>
        <dbReference type="ARBA" id="ARBA00023004"/>
    </source>
</evidence>
<name>A0ABR4FSW8_9EURO</name>
<dbReference type="CDD" id="cd11061">
    <property type="entry name" value="CYP67-like"/>
    <property type="match status" value="1"/>
</dbReference>
<dbReference type="EMBL" id="JBFTWV010000120">
    <property type="protein sequence ID" value="KAL2786354.1"/>
    <property type="molecule type" value="Genomic_DNA"/>
</dbReference>
<dbReference type="SUPFAM" id="SSF48264">
    <property type="entry name" value="Cytochrome P450"/>
    <property type="match status" value="1"/>
</dbReference>
<evidence type="ECO:0000313" key="8">
    <source>
        <dbReference type="Proteomes" id="UP001610563"/>
    </source>
</evidence>
<dbReference type="InterPro" id="IPR002401">
    <property type="entry name" value="Cyt_P450_E_grp-I"/>
</dbReference>
<evidence type="ECO:0000256" key="3">
    <source>
        <dbReference type="ARBA" id="ARBA00022723"/>
    </source>
</evidence>
<sequence length="518" mass="58834">MALVQLFIAAFLLVALRPLVIYLYDSKNLRKYPTQNPLSGLTNLASIRERLRPFRTRDLYLQHQKHPIIRVAPDILSFRDVAAIKDVYSFSSPCQKHEMYKLQNGEGHLNILNVVDREEHSRKRRMLSHAFSTKNLEAWEFKITDKVEKLVAQLDRRALAPSGEDPSGRQGDGYVDVRYWFNLFTVDAIADIALSERLGMLESGSDLVKVVGPHGESLLHHFIADMHKAARVKSKIIGTLDWYHILKEVSAFFSSRCRLQWDCGRKVGQTVSYLARKRLERYKDGEEIDDFLSCLIKDKAGKARDLDMAELTAETNILLDAGSETTAIALTHLLYYLTKNPRCFSKLREEVSDALSGEQLVAPYSKVRNLPYLKACIEESLRLSPPLPRGLERITPPSGAYIMGTFIPGNIGVSVPAYVTHRDPGIFPDPEAFLPERWIDKNANIAKMREAFIPFSAGGRACIGRNITMIEQQILIATLVHRYDFALPAPEWTLRNEEAFNLWPVELQVRIWMRGGGV</sequence>
<keyword evidence="6" id="KW-0503">Monooxygenase</keyword>
<dbReference type="InterPro" id="IPR017972">
    <property type="entry name" value="Cyt_P450_CS"/>
</dbReference>
<evidence type="ECO:0000256" key="6">
    <source>
        <dbReference type="RuleBase" id="RU000461"/>
    </source>
</evidence>
<evidence type="ECO:0000256" key="4">
    <source>
        <dbReference type="ARBA" id="ARBA00023002"/>
    </source>
</evidence>
<keyword evidence="5 6" id="KW-0408">Iron</keyword>
<dbReference type="Gene3D" id="1.10.630.10">
    <property type="entry name" value="Cytochrome P450"/>
    <property type="match status" value="1"/>
</dbReference>
<keyword evidence="4 6" id="KW-0560">Oxidoreductase</keyword>
<comment type="caution">
    <text evidence="7">The sequence shown here is derived from an EMBL/GenBank/DDBJ whole genome shotgun (WGS) entry which is preliminary data.</text>
</comment>
<accession>A0ABR4FSW8</accession>
<keyword evidence="8" id="KW-1185">Reference proteome</keyword>
<proteinExistence type="inferred from homology"/>
<dbReference type="PANTHER" id="PTHR24305">
    <property type="entry name" value="CYTOCHROME P450"/>
    <property type="match status" value="1"/>
</dbReference>
<evidence type="ECO:0000256" key="2">
    <source>
        <dbReference type="ARBA" id="ARBA00010617"/>
    </source>
</evidence>
<keyword evidence="3 6" id="KW-0479">Metal-binding</keyword>
<dbReference type="PRINTS" id="PR00385">
    <property type="entry name" value="P450"/>
</dbReference>
<dbReference type="Proteomes" id="UP001610563">
    <property type="component" value="Unassembled WGS sequence"/>
</dbReference>
<evidence type="ECO:0000256" key="1">
    <source>
        <dbReference type="ARBA" id="ARBA00001971"/>
    </source>
</evidence>
<protein>
    <submittedName>
        <fullName evidence="7">Cytochrome P450</fullName>
    </submittedName>
</protein>
<dbReference type="PROSITE" id="PS00086">
    <property type="entry name" value="CYTOCHROME_P450"/>
    <property type="match status" value="1"/>
</dbReference>
<dbReference type="InterPro" id="IPR050121">
    <property type="entry name" value="Cytochrome_P450_monoxygenase"/>
</dbReference>
<gene>
    <name evidence="7" type="ORF">BJX66DRAFT_346904</name>
</gene>
<reference evidence="7 8" key="1">
    <citation type="submission" date="2024-07" db="EMBL/GenBank/DDBJ databases">
        <title>Section-level genome sequencing and comparative genomics of Aspergillus sections Usti and Cavernicolus.</title>
        <authorList>
            <consortium name="Lawrence Berkeley National Laboratory"/>
            <person name="Nybo J.L."/>
            <person name="Vesth T.C."/>
            <person name="Theobald S."/>
            <person name="Frisvad J.C."/>
            <person name="Larsen T.O."/>
            <person name="Kjaerboelling I."/>
            <person name="Rothschild-Mancinelli K."/>
            <person name="Lyhne E.K."/>
            <person name="Kogle M.E."/>
            <person name="Barry K."/>
            <person name="Clum A."/>
            <person name="Na H."/>
            <person name="Ledsgaard L."/>
            <person name="Lin J."/>
            <person name="Lipzen A."/>
            <person name="Kuo A."/>
            <person name="Riley R."/>
            <person name="Mondo S."/>
            <person name="Labutti K."/>
            <person name="Haridas S."/>
            <person name="Pangalinan J."/>
            <person name="Salamov A.A."/>
            <person name="Simmons B.A."/>
            <person name="Magnuson J.K."/>
            <person name="Chen J."/>
            <person name="Drula E."/>
            <person name="Henrissat B."/>
            <person name="Wiebenga A."/>
            <person name="Lubbers R.J."/>
            <person name="Gomes A.C."/>
            <person name="Makela M.R."/>
            <person name="Stajich J."/>
            <person name="Grigoriev I.V."/>
            <person name="Mortensen U.H."/>
            <person name="De Vries R.P."/>
            <person name="Baker S.E."/>
            <person name="Andersen M.R."/>
        </authorList>
    </citation>
    <scope>NUCLEOTIDE SEQUENCE [LARGE SCALE GENOMIC DNA]</scope>
    <source>
        <strain evidence="7 8">CBS 209.92</strain>
    </source>
</reference>
<comment type="similarity">
    <text evidence="2 6">Belongs to the cytochrome P450 family.</text>
</comment>
<evidence type="ECO:0000313" key="7">
    <source>
        <dbReference type="EMBL" id="KAL2786354.1"/>
    </source>
</evidence>
<comment type="cofactor">
    <cofactor evidence="1">
        <name>heme</name>
        <dbReference type="ChEBI" id="CHEBI:30413"/>
    </cofactor>
</comment>
<dbReference type="PANTHER" id="PTHR24305:SF172">
    <property type="entry name" value="P450, PUTATIVE (EUROFUNG)-RELATED"/>
    <property type="match status" value="1"/>
</dbReference>
<dbReference type="InterPro" id="IPR036396">
    <property type="entry name" value="Cyt_P450_sf"/>
</dbReference>